<organism evidence="2 3">
    <name type="scientific">Septoria linicola</name>
    <dbReference type="NCBI Taxonomy" id="215465"/>
    <lineage>
        <taxon>Eukaryota</taxon>
        <taxon>Fungi</taxon>
        <taxon>Dikarya</taxon>
        <taxon>Ascomycota</taxon>
        <taxon>Pezizomycotina</taxon>
        <taxon>Dothideomycetes</taxon>
        <taxon>Dothideomycetidae</taxon>
        <taxon>Mycosphaerellales</taxon>
        <taxon>Mycosphaerellaceae</taxon>
        <taxon>Septoria</taxon>
    </lineage>
</organism>
<evidence type="ECO:0000313" key="2">
    <source>
        <dbReference type="EMBL" id="USW49901.1"/>
    </source>
</evidence>
<proteinExistence type="predicted"/>
<evidence type="ECO:0000256" key="1">
    <source>
        <dbReference type="SAM" id="SignalP"/>
    </source>
</evidence>
<feature type="signal peptide" evidence="1">
    <location>
        <begin position="1"/>
        <end position="30"/>
    </location>
</feature>
<dbReference type="EMBL" id="CP099419">
    <property type="protein sequence ID" value="USW49901.1"/>
    <property type="molecule type" value="Genomic_DNA"/>
</dbReference>
<sequence length="619" mass="69420">MLGIQRYPWTTRLSVLLVALLILLIPAVRRDHSPDTELHSSQPTPSNNSTKALHPRYVLCDWEYIAAQTCQPIQPGDDHCTQAAKKGDQLLQMVTSGHAPQSQFRDPADLDRYGYTTQVQLDQGEELSGTLINALEKLRIPVDAEGWTFWSHKHLKGTAQYPATKAYFLNFANLDHGVIIADNNKGPAAMNAQAKEPVSQLVPLKQWSDVLYLAWLKVGGLSKLRKLQHVFRDNISNQATIEVMRSMVGKDHLDASDMWPGHEFRLPDVRLKAAIGTPNGNGVAWLLAQHQADVGLKTIDRVNIFNCGTEDYGTWCMYLHLADSGDPNQGSNELAPRLLSCDWARVDTQTSQPIFPGDDHCMKAAKKGEQLLSMMADCDTEASQWTRYEDLAGYGYNSRGEPLAEIATTLKPAFQQLQISSQSSHWTQFRQFHDYQARPPNQRYLATGAKFLNTINYDSGVIIAEDNYGPVFMNTLQPRPKAKDRIVPLRQWSDVIFLQWRETARTQTGGLSSLRRIEHVLRDAIANQETIELMRSMIGKEKLDDGDQWPGFHYRYPDAKLKAAVGSPNGNGIAWLVAQHKAEIGMKLIDQVNIFNCGSAKPKWCLYFHLSDAPDSSGV</sequence>
<protein>
    <submittedName>
        <fullName evidence="2">Uncharacterized protein</fullName>
    </submittedName>
</protein>
<keyword evidence="3" id="KW-1185">Reference proteome</keyword>
<dbReference type="OrthoDB" id="5337308at2759"/>
<keyword evidence="1" id="KW-0732">Signal</keyword>
<dbReference type="AlphaFoldDB" id="A0A9Q9ASF5"/>
<name>A0A9Q9ASF5_9PEZI</name>
<feature type="chain" id="PRO_5040365298" evidence="1">
    <location>
        <begin position="31"/>
        <end position="619"/>
    </location>
</feature>
<evidence type="ECO:0000313" key="3">
    <source>
        <dbReference type="Proteomes" id="UP001056384"/>
    </source>
</evidence>
<dbReference type="Proteomes" id="UP001056384">
    <property type="component" value="Chromosome 2"/>
</dbReference>
<reference evidence="2" key="1">
    <citation type="submission" date="2022-06" db="EMBL/GenBank/DDBJ databases">
        <title>Complete genome sequences of two strains of the flax pathogen Septoria linicola.</title>
        <authorList>
            <person name="Lapalu N."/>
            <person name="Simon A."/>
            <person name="Demenou B."/>
            <person name="Paumier D."/>
            <person name="Guillot M.-P."/>
            <person name="Gout L."/>
            <person name="Valade R."/>
        </authorList>
    </citation>
    <scope>NUCLEOTIDE SEQUENCE</scope>
    <source>
        <strain evidence="2">SE15195</strain>
    </source>
</reference>
<accession>A0A9Q9ASF5</accession>
<gene>
    <name evidence="2" type="ORF">Slin15195_G032200</name>
</gene>